<dbReference type="AlphaFoldDB" id="A0A6U0JMM7"/>
<feature type="region of interest" description="Disordered" evidence="1">
    <location>
        <begin position="82"/>
        <end position="124"/>
    </location>
</feature>
<proteinExistence type="predicted"/>
<feature type="region of interest" description="Disordered" evidence="1">
    <location>
        <begin position="143"/>
        <end position="164"/>
    </location>
</feature>
<name>A0A6U0JMM7_9EUKA</name>
<reference evidence="4" key="1">
    <citation type="submission" date="2021-01" db="EMBL/GenBank/DDBJ databases">
        <authorList>
            <person name="Corre E."/>
            <person name="Pelletier E."/>
            <person name="Niang G."/>
            <person name="Scheremetjew M."/>
            <person name="Finn R."/>
            <person name="Kale V."/>
            <person name="Holt S."/>
            <person name="Cochrane G."/>
            <person name="Meng A."/>
            <person name="Brown T."/>
            <person name="Cohen L."/>
        </authorList>
    </citation>
    <scope>NUCLEOTIDE SEQUENCE</scope>
    <source>
        <strain evidence="4">ATCC 50979</strain>
    </source>
</reference>
<feature type="compositionally biased region" description="Basic residues" evidence="1">
    <location>
        <begin position="114"/>
        <end position="124"/>
    </location>
</feature>
<feature type="chain" id="PRO_5035585186" evidence="2">
    <location>
        <begin position="16"/>
        <end position="164"/>
    </location>
</feature>
<evidence type="ECO:0000256" key="1">
    <source>
        <dbReference type="SAM" id="MobiDB-lite"/>
    </source>
</evidence>
<evidence type="ECO:0000313" key="4">
    <source>
        <dbReference type="EMBL" id="CAD9305717.1"/>
    </source>
</evidence>
<gene>
    <name evidence="3" type="ORF">SSP0437_LOCUS10503</name>
    <name evidence="4" type="ORF">SSP0437_LOCUS10504</name>
</gene>
<evidence type="ECO:0000313" key="3">
    <source>
        <dbReference type="EMBL" id="CAD9305716.1"/>
    </source>
</evidence>
<dbReference type="EMBL" id="HBGL01013461">
    <property type="protein sequence ID" value="CAD9305716.1"/>
    <property type="molecule type" value="Transcribed_RNA"/>
</dbReference>
<organism evidence="4">
    <name type="scientific">Sexangularia sp. CB-2014</name>
    <dbReference type="NCBI Taxonomy" id="1486929"/>
    <lineage>
        <taxon>Eukaryota</taxon>
        <taxon>Amoebozoa</taxon>
        <taxon>Tubulinea</taxon>
        <taxon>Elardia</taxon>
        <taxon>Arcellinida</taxon>
        <taxon>Arcellinida incertae sedis</taxon>
        <taxon>Sexangularia</taxon>
    </lineage>
</organism>
<keyword evidence="2" id="KW-0732">Signal</keyword>
<sequence>MVAVFLLLVILSVVGEKFPGRWEVFKESKDGSPVRGRDTLAPLRRPHAHQVVQIPTRARNEEFEQEFEELLRAPEVYVKPKKKGHEDSLSIVEESLSTSRQERRQQRVVFGKKNQQRHSRQERRLRLKAKSKMAPHMVAFTGNQQHIHEHEPRAQLPKEQLRHL</sequence>
<protein>
    <submittedName>
        <fullName evidence="4">Uncharacterized protein</fullName>
    </submittedName>
</protein>
<evidence type="ECO:0000256" key="2">
    <source>
        <dbReference type="SAM" id="SignalP"/>
    </source>
</evidence>
<accession>A0A6U0JMM7</accession>
<feature type="signal peptide" evidence="2">
    <location>
        <begin position="1"/>
        <end position="15"/>
    </location>
</feature>
<dbReference type="EMBL" id="HBGL01013462">
    <property type="protein sequence ID" value="CAD9305717.1"/>
    <property type="molecule type" value="Transcribed_RNA"/>
</dbReference>